<dbReference type="Proteomes" id="UP001177670">
    <property type="component" value="Unassembled WGS sequence"/>
</dbReference>
<dbReference type="AlphaFoldDB" id="A0AA40KJT2"/>
<evidence type="ECO:0000313" key="1">
    <source>
        <dbReference type="EMBL" id="KAK1123046.1"/>
    </source>
</evidence>
<sequence length="92" mass="10219">VAHVPTLFITGTPYSDAISLGNLPLGRRMSSRQRDSGFTPGLLNHVRTWMKRVTRKSRGPKGQPDSLGICSGPLNNYDKITRKVANVVEWLE</sequence>
<evidence type="ECO:0000313" key="2">
    <source>
        <dbReference type="Proteomes" id="UP001177670"/>
    </source>
</evidence>
<gene>
    <name evidence="1" type="ORF">K0M31_008682</name>
</gene>
<proteinExistence type="predicted"/>
<reference evidence="1" key="1">
    <citation type="submission" date="2021-10" db="EMBL/GenBank/DDBJ databases">
        <title>Melipona bicolor Genome sequencing and assembly.</title>
        <authorList>
            <person name="Araujo N.S."/>
            <person name="Arias M.C."/>
        </authorList>
    </citation>
    <scope>NUCLEOTIDE SEQUENCE</scope>
    <source>
        <strain evidence="1">USP_2M_L1-L4_2017</strain>
        <tissue evidence="1">Whole body</tissue>
    </source>
</reference>
<protein>
    <submittedName>
        <fullName evidence="1">Uncharacterized protein</fullName>
    </submittedName>
</protein>
<organism evidence="1 2">
    <name type="scientific">Melipona bicolor</name>
    <dbReference type="NCBI Taxonomy" id="60889"/>
    <lineage>
        <taxon>Eukaryota</taxon>
        <taxon>Metazoa</taxon>
        <taxon>Ecdysozoa</taxon>
        <taxon>Arthropoda</taxon>
        <taxon>Hexapoda</taxon>
        <taxon>Insecta</taxon>
        <taxon>Pterygota</taxon>
        <taxon>Neoptera</taxon>
        <taxon>Endopterygota</taxon>
        <taxon>Hymenoptera</taxon>
        <taxon>Apocrita</taxon>
        <taxon>Aculeata</taxon>
        <taxon>Apoidea</taxon>
        <taxon>Anthophila</taxon>
        <taxon>Apidae</taxon>
        <taxon>Melipona</taxon>
    </lineage>
</organism>
<name>A0AA40KJT2_9HYME</name>
<dbReference type="EMBL" id="JAHYIQ010000021">
    <property type="protein sequence ID" value="KAK1123046.1"/>
    <property type="molecule type" value="Genomic_DNA"/>
</dbReference>
<accession>A0AA40KJT2</accession>
<feature type="non-terminal residue" evidence="1">
    <location>
        <position position="1"/>
    </location>
</feature>
<comment type="caution">
    <text evidence="1">The sequence shown here is derived from an EMBL/GenBank/DDBJ whole genome shotgun (WGS) entry which is preliminary data.</text>
</comment>
<keyword evidence="2" id="KW-1185">Reference proteome</keyword>